<organism evidence="2 3">
    <name type="scientific">Danionella cerebrum</name>
    <dbReference type="NCBI Taxonomy" id="2873325"/>
    <lineage>
        <taxon>Eukaryota</taxon>
        <taxon>Metazoa</taxon>
        <taxon>Chordata</taxon>
        <taxon>Craniata</taxon>
        <taxon>Vertebrata</taxon>
        <taxon>Euteleostomi</taxon>
        <taxon>Actinopterygii</taxon>
        <taxon>Neopterygii</taxon>
        <taxon>Teleostei</taxon>
        <taxon>Ostariophysi</taxon>
        <taxon>Cypriniformes</taxon>
        <taxon>Danionidae</taxon>
        <taxon>Danioninae</taxon>
        <taxon>Danionella</taxon>
    </lineage>
</organism>
<reference evidence="2 3" key="1">
    <citation type="journal article" date="2019" name="Sci. Data">
        <title>Hybrid genome assembly and annotation of Danionella translucida.</title>
        <authorList>
            <person name="Kadobianskyi M."/>
            <person name="Schulze L."/>
            <person name="Schuelke M."/>
            <person name="Judkewitz B."/>
        </authorList>
    </citation>
    <scope>NUCLEOTIDE SEQUENCE [LARGE SCALE GENOMIC DNA]</scope>
    <source>
        <strain evidence="2 3">Bolton</strain>
    </source>
</reference>
<dbReference type="STRING" id="623744.A0A553PED0"/>
<name>A0A553PED0_9TELE</name>
<dbReference type="InterPro" id="IPR009471">
    <property type="entry name" value="Ten_N"/>
</dbReference>
<sequence>MDLKDRRHRSLTRGLIGKEHRYATSSLDCENCHIVSEKSYRCSKTLKAYHQDTRSRYGGCVEELVHQETEQYVREEAYFSLSKGTDAEA</sequence>
<evidence type="ECO:0000259" key="1">
    <source>
        <dbReference type="Pfam" id="PF06484"/>
    </source>
</evidence>
<protein>
    <recommendedName>
        <fullName evidence="1">Teneurin N-terminal domain-containing protein</fullName>
    </recommendedName>
</protein>
<dbReference type="GO" id="GO:0016020">
    <property type="term" value="C:membrane"/>
    <property type="evidence" value="ECO:0007669"/>
    <property type="project" value="InterPro"/>
</dbReference>
<dbReference type="AlphaFoldDB" id="A0A553PED0"/>
<dbReference type="Proteomes" id="UP000316079">
    <property type="component" value="Unassembled WGS sequence"/>
</dbReference>
<accession>A0A553PED0</accession>
<keyword evidence="3" id="KW-1185">Reference proteome</keyword>
<dbReference type="EMBL" id="SRMA01026708">
    <property type="protein sequence ID" value="TRY76024.1"/>
    <property type="molecule type" value="Genomic_DNA"/>
</dbReference>
<dbReference type="OrthoDB" id="9932339at2759"/>
<evidence type="ECO:0000313" key="2">
    <source>
        <dbReference type="EMBL" id="TRY76024.1"/>
    </source>
</evidence>
<feature type="domain" description="Teneurin N-terminal" evidence="1">
    <location>
        <begin position="11"/>
        <end position="82"/>
    </location>
</feature>
<dbReference type="Pfam" id="PF06484">
    <property type="entry name" value="Ten_N"/>
    <property type="match status" value="1"/>
</dbReference>
<proteinExistence type="predicted"/>
<dbReference type="GO" id="GO:0007165">
    <property type="term" value="P:signal transduction"/>
    <property type="evidence" value="ECO:0007669"/>
    <property type="project" value="InterPro"/>
</dbReference>
<comment type="caution">
    <text evidence="2">The sequence shown here is derived from an EMBL/GenBank/DDBJ whole genome shotgun (WGS) entry which is preliminary data.</text>
</comment>
<gene>
    <name evidence="2" type="ORF">DNTS_010919</name>
</gene>
<evidence type="ECO:0000313" key="3">
    <source>
        <dbReference type="Proteomes" id="UP000316079"/>
    </source>
</evidence>